<evidence type="ECO:0000256" key="2">
    <source>
        <dbReference type="ARBA" id="ARBA00023027"/>
    </source>
</evidence>
<dbReference type="InterPro" id="IPR006115">
    <property type="entry name" value="6PGDH_NADP-bd"/>
</dbReference>
<keyword evidence="1" id="KW-0560">Oxidoreductase</keyword>
<dbReference type="PIRSF" id="PIRSF000103">
    <property type="entry name" value="HIBADH"/>
    <property type="match status" value="1"/>
</dbReference>
<dbReference type="Gene3D" id="3.40.50.720">
    <property type="entry name" value="NAD(P)-binding Rossmann-like Domain"/>
    <property type="match status" value="1"/>
</dbReference>
<dbReference type="InterPro" id="IPR015815">
    <property type="entry name" value="HIBADH-related"/>
</dbReference>
<dbReference type="Pfam" id="PF14833">
    <property type="entry name" value="NAD_binding_11"/>
    <property type="match status" value="1"/>
</dbReference>
<name>A0A3B0ST71_9ZZZZ</name>
<dbReference type="Pfam" id="PF03446">
    <property type="entry name" value="NAD_binding_2"/>
    <property type="match status" value="1"/>
</dbReference>
<evidence type="ECO:0000256" key="1">
    <source>
        <dbReference type="ARBA" id="ARBA00023002"/>
    </source>
</evidence>
<keyword evidence="2" id="KW-0520">NAD</keyword>
<dbReference type="GO" id="GO:0016491">
    <property type="term" value="F:oxidoreductase activity"/>
    <property type="evidence" value="ECO:0007669"/>
    <property type="project" value="UniProtKB-KW"/>
</dbReference>
<dbReference type="PANTHER" id="PTHR43580:SF2">
    <property type="entry name" value="CYTOKINE-LIKE NUCLEAR FACTOR N-PAC"/>
    <property type="match status" value="1"/>
</dbReference>
<dbReference type="InterPro" id="IPR013328">
    <property type="entry name" value="6PGD_dom2"/>
</dbReference>
<dbReference type="GO" id="GO:0051287">
    <property type="term" value="F:NAD binding"/>
    <property type="evidence" value="ECO:0007669"/>
    <property type="project" value="InterPro"/>
</dbReference>
<dbReference type="EMBL" id="UOEK01000520">
    <property type="protein sequence ID" value="VAW09085.1"/>
    <property type="molecule type" value="Genomic_DNA"/>
</dbReference>
<sequence length="293" mass="30021">MSGKEPIAVLGMGAMGSRMAINFANAGHEVTVWNRTAETARELADAHGFSVATTPREAVNGAAAVVSMVADDEAATAVWLDPENGAMSAMSSSAVGIESSTLTPATVRHLAAEAFARGLTMLEAPVVGSRPQADAGGLFYVVGGDASVLEEVRSVLEVNAGGIRLVGPMGSAAIMKLAINGLFGIQVAAYGEIAGFLERSDIDTDTAFGILASLPITSPALQRIVGLFGDRQFDPNFPIPLVSKDFRYLGEAAAGLGAEVPISKTAGTVYASMAAGNYGNLDIAGVAMRYLAP</sequence>
<evidence type="ECO:0000259" key="4">
    <source>
        <dbReference type="Pfam" id="PF14833"/>
    </source>
</evidence>
<feature type="domain" description="6-phosphogluconate dehydrogenase NADP-binding" evidence="3">
    <location>
        <begin position="7"/>
        <end position="163"/>
    </location>
</feature>
<dbReference type="InterPro" id="IPR008927">
    <property type="entry name" value="6-PGluconate_DH-like_C_sf"/>
</dbReference>
<dbReference type="SUPFAM" id="SSF51735">
    <property type="entry name" value="NAD(P)-binding Rossmann-fold domains"/>
    <property type="match status" value="1"/>
</dbReference>
<dbReference type="SUPFAM" id="SSF48179">
    <property type="entry name" value="6-phosphogluconate dehydrogenase C-terminal domain-like"/>
    <property type="match status" value="1"/>
</dbReference>
<feature type="domain" description="3-hydroxyisobutyrate dehydrogenase-like NAD-binding" evidence="4">
    <location>
        <begin position="170"/>
        <end position="286"/>
    </location>
</feature>
<dbReference type="PANTHER" id="PTHR43580">
    <property type="entry name" value="OXIDOREDUCTASE GLYR1-RELATED"/>
    <property type="match status" value="1"/>
</dbReference>
<reference evidence="5" key="1">
    <citation type="submission" date="2018-06" db="EMBL/GenBank/DDBJ databases">
        <authorList>
            <person name="Zhirakovskaya E."/>
        </authorList>
    </citation>
    <scope>NUCLEOTIDE SEQUENCE</scope>
</reference>
<dbReference type="InterPro" id="IPR051265">
    <property type="entry name" value="HIBADH-related_NP60_sf"/>
</dbReference>
<organism evidence="5">
    <name type="scientific">hydrothermal vent metagenome</name>
    <dbReference type="NCBI Taxonomy" id="652676"/>
    <lineage>
        <taxon>unclassified sequences</taxon>
        <taxon>metagenomes</taxon>
        <taxon>ecological metagenomes</taxon>
    </lineage>
</organism>
<evidence type="ECO:0000313" key="5">
    <source>
        <dbReference type="EMBL" id="VAW09085.1"/>
    </source>
</evidence>
<dbReference type="GO" id="GO:0050661">
    <property type="term" value="F:NADP binding"/>
    <property type="evidence" value="ECO:0007669"/>
    <property type="project" value="InterPro"/>
</dbReference>
<evidence type="ECO:0000259" key="3">
    <source>
        <dbReference type="Pfam" id="PF03446"/>
    </source>
</evidence>
<accession>A0A3B0ST71</accession>
<dbReference type="InterPro" id="IPR029154">
    <property type="entry name" value="HIBADH-like_NADP-bd"/>
</dbReference>
<dbReference type="Gene3D" id="1.10.1040.10">
    <property type="entry name" value="N-(1-d-carboxylethyl)-l-norvaline Dehydrogenase, domain 2"/>
    <property type="match status" value="1"/>
</dbReference>
<protein>
    <submittedName>
        <fullName evidence="5">3-hydroxyisobutyrate dehydrogenase family protein</fullName>
    </submittedName>
</protein>
<dbReference type="InterPro" id="IPR036291">
    <property type="entry name" value="NAD(P)-bd_dom_sf"/>
</dbReference>
<proteinExistence type="predicted"/>
<dbReference type="AlphaFoldDB" id="A0A3B0ST71"/>
<gene>
    <name evidence="5" type="ORF">MNBD_ACTINO02-1423</name>
</gene>